<keyword evidence="7 12" id="KW-0863">Zinc-finger</keyword>
<name>A0AAQ3WC39_PASNO</name>
<dbReference type="FunFam" id="3.30.40.10:FF:000528">
    <property type="entry name" value="E3 ubiquitin-protein ligase XBAT33"/>
    <property type="match status" value="1"/>
</dbReference>
<dbReference type="EMBL" id="CP144746">
    <property type="protein sequence ID" value="WVZ57417.1"/>
    <property type="molecule type" value="Genomic_DNA"/>
</dbReference>
<keyword evidence="5" id="KW-0479">Metal-binding</keyword>
<dbReference type="InterPro" id="IPR002110">
    <property type="entry name" value="Ankyrin_rpt"/>
</dbReference>
<evidence type="ECO:0000259" key="14">
    <source>
        <dbReference type="PROSITE" id="PS50089"/>
    </source>
</evidence>
<dbReference type="PRINTS" id="PR01415">
    <property type="entry name" value="ANKYRIN"/>
</dbReference>
<dbReference type="Pfam" id="PF00023">
    <property type="entry name" value="Ank"/>
    <property type="match status" value="2"/>
</dbReference>
<feature type="compositionally biased region" description="Polar residues" evidence="13">
    <location>
        <begin position="520"/>
        <end position="530"/>
    </location>
</feature>
<evidence type="ECO:0000256" key="12">
    <source>
        <dbReference type="PROSITE-ProRule" id="PRU00175"/>
    </source>
</evidence>
<dbReference type="Gene3D" id="3.30.40.10">
    <property type="entry name" value="Zinc/RING finger domain, C3HC4 (zinc finger)"/>
    <property type="match status" value="1"/>
</dbReference>
<organism evidence="15 16">
    <name type="scientific">Paspalum notatum var. saurae</name>
    <dbReference type="NCBI Taxonomy" id="547442"/>
    <lineage>
        <taxon>Eukaryota</taxon>
        <taxon>Viridiplantae</taxon>
        <taxon>Streptophyta</taxon>
        <taxon>Embryophyta</taxon>
        <taxon>Tracheophyta</taxon>
        <taxon>Spermatophyta</taxon>
        <taxon>Magnoliopsida</taxon>
        <taxon>Liliopsida</taxon>
        <taxon>Poales</taxon>
        <taxon>Poaceae</taxon>
        <taxon>PACMAD clade</taxon>
        <taxon>Panicoideae</taxon>
        <taxon>Andropogonodae</taxon>
        <taxon>Paspaleae</taxon>
        <taxon>Paspalinae</taxon>
        <taxon>Paspalum</taxon>
    </lineage>
</organism>
<keyword evidence="8" id="KW-0833">Ubl conjugation pathway</keyword>
<evidence type="ECO:0000313" key="15">
    <source>
        <dbReference type="EMBL" id="WVZ57417.1"/>
    </source>
</evidence>
<dbReference type="EC" id="2.3.2.27" evidence="3"/>
<evidence type="ECO:0000313" key="16">
    <source>
        <dbReference type="Proteomes" id="UP001341281"/>
    </source>
</evidence>
<keyword evidence="4" id="KW-0808">Transferase</keyword>
<dbReference type="GO" id="GO:0061630">
    <property type="term" value="F:ubiquitin protein ligase activity"/>
    <property type="evidence" value="ECO:0007669"/>
    <property type="project" value="UniProtKB-EC"/>
</dbReference>
<dbReference type="InterPro" id="IPR036770">
    <property type="entry name" value="Ankyrin_rpt-contain_sf"/>
</dbReference>
<protein>
    <recommendedName>
        <fullName evidence="3">RING-type E3 ubiquitin transferase</fullName>
        <ecNumber evidence="3">2.3.2.27</ecNumber>
    </recommendedName>
</protein>
<evidence type="ECO:0000256" key="8">
    <source>
        <dbReference type="ARBA" id="ARBA00022786"/>
    </source>
</evidence>
<evidence type="ECO:0000256" key="2">
    <source>
        <dbReference type="ARBA" id="ARBA00004906"/>
    </source>
</evidence>
<evidence type="ECO:0000256" key="11">
    <source>
        <dbReference type="PROSITE-ProRule" id="PRU00023"/>
    </source>
</evidence>
<dbReference type="Pfam" id="PF24921">
    <property type="entry name" value="RING_XB3-XBAT31"/>
    <property type="match status" value="1"/>
</dbReference>
<feature type="region of interest" description="Disordered" evidence="13">
    <location>
        <begin position="513"/>
        <end position="547"/>
    </location>
</feature>
<evidence type="ECO:0000256" key="7">
    <source>
        <dbReference type="ARBA" id="ARBA00022771"/>
    </source>
</evidence>
<proteinExistence type="predicted"/>
<dbReference type="InterPro" id="IPR013083">
    <property type="entry name" value="Znf_RING/FYVE/PHD"/>
</dbReference>
<evidence type="ECO:0000256" key="5">
    <source>
        <dbReference type="ARBA" id="ARBA00022723"/>
    </source>
</evidence>
<feature type="repeat" description="ANK" evidence="11">
    <location>
        <begin position="277"/>
        <end position="303"/>
    </location>
</feature>
<comment type="catalytic activity">
    <reaction evidence="1">
        <text>S-ubiquitinyl-[E2 ubiquitin-conjugating enzyme]-L-cysteine + [acceptor protein]-L-lysine = [E2 ubiquitin-conjugating enzyme]-L-cysteine + N(6)-ubiquitinyl-[acceptor protein]-L-lysine.</text>
        <dbReference type="EC" id="2.3.2.27"/>
    </reaction>
</comment>
<dbReference type="PROSITE" id="PS50088">
    <property type="entry name" value="ANK_REPEAT"/>
    <property type="match status" value="4"/>
</dbReference>
<keyword evidence="16" id="KW-1185">Reference proteome</keyword>
<dbReference type="SMART" id="SM00248">
    <property type="entry name" value="ANK"/>
    <property type="match status" value="5"/>
</dbReference>
<feature type="repeat" description="ANK" evidence="11">
    <location>
        <begin position="230"/>
        <end position="262"/>
    </location>
</feature>
<dbReference type="GO" id="GO:0008270">
    <property type="term" value="F:zinc ion binding"/>
    <property type="evidence" value="ECO:0007669"/>
    <property type="project" value="UniProtKB-KW"/>
</dbReference>
<evidence type="ECO:0000256" key="13">
    <source>
        <dbReference type="SAM" id="MobiDB-lite"/>
    </source>
</evidence>
<keyword evidence="9" id="KW-0862">Zinc</keyword>
<accession>A0AAQ3WC39</accession>
<reference evidence="15 16" key="1">
    <citation type="submission" date="2024-02" db="EMBL/GenBank/DDBJ databases">
        <title>High-quality chromosome-scale genome assembly of Pensacola bahiagrass (Paspalum notatum Flugge var. saurae).</title>
        <authorList>
            <person name="Vega J.M."/>
            <person name="Podio M."/>
            <person name="Orjuela J."/>
            <person name="Siena L.A."/>
            <person name="Pessino S.C."/>
            <person name="Combes M.C."/>
            <person name="Mariac C."/>
            <person name="Albertini E."/>
            <person name="Pupilli F."/>
            <person name="Ortiz J.P.A."/>
            <person name="Leblanc O."/>
        </authorList>
    </citation>
    <scope>NUCLEOTIDE SEQUENCE [LARGE SCALE GENOMIC DNA]</scope>
    <source>
        <strain evidence="15">R1</strain>
        <tissue evidence="15">Leaf</tissue>
    </source>
</reference>
<evidence type="ECO:0000256" key="9">
    <source>
        <dbReference type="ARBA" id="ARBA00022833"/>
    </source>
</evidence>
<evidence type="ECO:0000256" key="4">
    <source>
        <dbReference type="ARBA" id="ARBA00022679"/>
    </source>
</evidence>
<feature type="repeat" description="ANK" evidence="11">
    <location>
        <begin position="44"/>
        <end position="76"/>
    </location>
</feature>
<dbReference type="PROSITE" id="PS50089">
    <property type="entry name" value="ZF_RING_2"/>
    <property type="match status" value="1"/>
</dbReference>
<gene>
    <name evidence="15" type="ORF">U9M48_007804</name>
</gene>
<feature type="domain" description="RING-type" evidence="14">
    <location>
        <begin position="376"/>
        <end position="426"/>
    </location>
</feature>
<dbReference type="AlphaFoldDB" id="A0AAQ3WC39"/>
<dbReference type="PANTHER" id="PTHR24161">
    <property type="entry name" value="ANK_REP_REGION DOMAIN-CONTAINING PROTEIN-RELATED"/>
    <property type="match status" value="1"/>
</dbReference>
<feature type="repeat" description="ANK" evidence="11">
    <location>
        <begin position="156"/>
        <end position="177"/>
    </location>
</feature>
<dbReference type="Gene3D" id="1.25.40.20">
    <property type="entry name" value="Ankyrin repeat-containing domain"/>
    <property type="match status" value="2"/>
</dbReference>
<dbReference type="PROSITE" id="PS50297">
    <property type="entry name" value="ANK_REP_REGION"/>
    <property type="match status" value="4"/>
</dbReference>
<dbReference type="InterPro" id="IPR056760">
    <property type="entry name" value="RING_XB3-like"/>
</dbReference>
<dbReference type="SUPFAM" id="SSF48403">
    <property type="entry name" value="Ankyrin repeat"/>
    <property type="match status" value="1"/>
</dbReference>
<evidence type="ECO:0000256" key="6">
    <source>
        <dbReference type="ARBA" id="ARBA00022737"/>
    </source>
</evidence>
<dbReference type="InterPro" id="IPR001841">
    <property type="entry name" value="Znf_RING"/>
</dbReference>
<evidence type="ECO:0000256" key="1">
    <source>
        <dbReference type="ARBA" id="ARBA00000900"/>
    </source>
</evidence>
<keyword evidence="10 11" id="KW-0040">ANK repeat</keyword>
<evidence type="ECO:0000256" key="10">
    <source>
        <dbReference type="ARBA" id="ARBA00023043"/>
    </source>
</evidence>
<dbReference type="SUPFAM" id="SSF57850">
    <property type="entry name" value="RING/U-box"/>
    <property type="match status" value="1"/>
</dbReference>
<sequence>MGNSLGCSASGERLVSAARDGDAIEARMLLELSPALARYSTFGGLNTPLHFAAAKGHLEIVTMLLEKGADVNARNYCGQVDLSALSGLKSNDIRRTEPLAYLSLCFRAEPNLLTGCICFDGWNKTALMHACRHGHWEVVQMLLLFRCNVTRADYLSGRTALHFAAHDGFVRCVRLLLADFVPSVALEDIASSVVDGGDCQTNSGSSPNSSLGQKFNESARVRYINKPADGGVTALHMAALNGHLDCMQLLIDLGANVSAVTFPYGTTTNLIGNLAGAGSTPLHYAAGGGKLECCELLISKGASRLTLNCNGWLPMDVARIFGRRSLEPLLSPNSHLSVPVFQPSSYLALPLMSILNIAREFGLQHTIPSVDDNDLCSVCLERSCSVAAEGCSHEFCIKCALYLCSTSNIHVEFTGPPGSIPCPLCRNGILSFTKLPSTPTEGLKSSSALTFCNPCILNTRSMDSPATVSKAEIRRNRVAAISSELVCPITCSPFPSSALPTCRCSDDDPCSATDAPDGSEVQSPRPSHSASMELDKRGEEDDLDRTSCSGMFWSRRSCHREQQCDAEINA</sequence>
<dbReference type="Pfam" id="PF12796">
    <property type="entry name" value="Ank_2"/>
    <property type="match status" value="2"/>
</dbReference>
<dbReference type="Proteomes" id="UP001341281">
    <property type="component" value="Chromosome 02"/>
</dbReference>
<dbReference type="PROSITE" id="PS00518">
    <property type="entry name" value="ZF_RING_1"/>
    <property type="match status" value="1"/>
</dbReference>
<dbReference type="PANTHER" id="PTHR24161:SF85">
    <property type="entry name" value="PALMITOYLTRANSFERASE HIP14"/>
    <property type="match status" value="1"/>
</dbReference>
<keyword evidence="6" id="KW-0677">Repeat</keyword>
<comment type="pathway">
    <text evidence="2">Protein modification; protein ubiquitination.</text>
</comment>
<evidence type="ECO:0000256" key="3">
    <source>
        <dbReference type="ARBA" id="ARBA00012483"/>
    </source>
</evidence>
<dbReference type="InterPro" id="IPR017907">
    <property type="entry name" value="Znf_RING_CS"/>
</dbReference>